<dbReference type="OrthoDB" id="2138987at2"/>
<dbReference type="EMBL" id="AGEG01000003">
    <property type="protein sequence ID" value="EHR37787.1"/>
    <property type="molecule type" value="Genomic_DNA"/>
</dbReference>
<evidence type="ECO:0000313" key="3">
    <source>
        <dbReference type="Proteomes" id="UP000006190"/>
    </source>
</evidence>
<organism evidence="2 3">
    <name type="scientific">Facklamia languida CCUG 37842</name>
    <dbReference type="NCBI Taxonomy" id="883113"/>
    <lineage>
        <taxon>Bacteria</taxon>
        <taxon>Bacillati</taxon>
        <taxon>Bacillota</taxon>
        <taxon>Bacilli</taxon>
        <taxon>Lactobacillales</taxon>
        <taxon>Aerococcaceae</taxon>
        <taxon>Facklamia</taxon>
    </lineage>
</organism>
<keyword evidence="3" id="KW-1185">Reference proteome</keyword>
<name>H3NHY8_9LACT</name>
<evidence type="ECO:0000256" key="1">
    <source>
        <dbReference type="SAM" id="Coils"/>
    </source>
</evidence>
<feature type="coiled-coil region" evidence="1">
    <location>
        <begin position="16"/>
        <end position="125"/>
    </location>
</feature>
<dbReference type="AlphaFoldDB" id="H3NHY8"/>
<dbReference type="eggNOG" id="ENOG50342DW">
    <property type="taxonomic scope" value="Bacteria"/>
</dbReference>
<dbReference type="RefSeq" id="WP_006308375.1">
    <property type="nucleotide sequence ID" value="NZ_JH601133.1"/>
</dbReference>
<dbReference type="PATRIC" id="fig|883113.3.peg.419"/>
<dbReference type="Proteomes" id="UP000006190">
    <property type="component" value="Unassembled WGS sequence"/>
</dbReference>
<keyword evidence="1" id="KW-0175">Coiled coil</keyword>
<reference evidence="2 3" key="1">
    <citation type="submission" date="2012-01" db="EMBL/GenBank/DDBJ databases">
        <title>The Genome Sequence of Facklamia languida CCUG 37842.</title>
        <authorList>
            <consortium name="The Broad Institute Genome Sequencing Platform"/>
            <person name="Earl A."/>
            <person name="Ward D."/>
            <person name="Feldgarden M."/>
            <person name="Gevers D."/>
            <person name="Huys G."/>
            <person name="Young S.K."/>
            <person name="Zeng Q."/>
            <person name="Gargeya S."/>
            <person name="Fitzgerald M."/>
            <person name="Haas B."/>
            <person name="Abouelleil A."/>
            <person name="Alvarado L."/>
            <person name="Arachchi H.M."/>
            <person name="Berlin A."/>
            <person name="Chapman S.B."/>
            <person name="Gearin G."/>
            <person name="Goldberg J."/>
            <person name="Griggs A."/>
            <person name="Gujja S."/>
            <person name="Hansen M."/>
            <person name="Heiman D."/>
            <person name="Howarth C."/>
            <person name="Larimer J."/>
            <person name="Lui A."/>
            <person name="MacDonald P.J.P."/>
            <person name="McCowen C."/>
            <person name="Montmayeur A."/>
            <person name="Murphy C."/>
            <person name="Neiman D."/>
            <person name="Pearson M."/>
            <person name="Priest M."/>
            <person name="Roberts A."/>
            <person name="Saif S."/>
            <person name="Shea T."/>
            <person name="Sisk P."/>
            <person name="Stolte C."/>
            <person name="Sykes S."/>
            <person name="Wortman J."/>
            <person name="Nusbaum C."/>
            <person name="Birren B."/>
        </authorList>
    </citation>
    <scope>NUCLEOTIDE SEQUENCE [LARGE SCALE GENOMIC DNA]</scope>
    <source>
        <strain evidence="2 3">CCUG 37842</strain>
    </source>
</reference>
<gene>
    <name evidence="2" type="ORF">HMPREF9708_00416</name>
</gene>
<dbReference type="HOGENOM" id="CLU_080908_0_0_9"/>
<sequence>MERISEVSVNLLGYNRKQVNQLVEHKDQVIKQLEQKQTLLMQQIESLEEKVSYYQSIESALKDGLLDARQTGNEIIKQSEEEAEKRLNRANEQVVQFKESFIHYSRELAQNGNALKEKLQTMQSQVLTLLEETQSFVQETDFEACFPAKPLERLMEQLDIYEEEELRDLPQSNFNSSHQLSNEEKIELQRLIHEVIQNEAQQRRAREDKLVDFKKAKGFS</sequence>
<dbReference type="InterPro" id="IPR007793">
    <property type="entry name" value="DivIVA_fam"/>
</dbReference>
<protein>
    <recommendedName>
        <fullName evidence="4">DivIVA domain-containing protein</fullName>
    </recommendedName>
</protein>
<dbReference type="Pfam" id="PF05103">
    <property type="entry name" value="DivIVA"/>
    <property type="match status" value="1"/>
</dbReference>
<evidence type="ECO:0008006" key="4">
    <source>
        <dbReference type="Google" id="ProtNLM"/>
    </source>
</evidence>
<proteinExistence type="predicted"/>
<accession>H3NHY8</accession>
<dbReference type="STRING" id="883113.HMPREF9708_00416"/>
<evidence type="ECO:0000313" key="2">
    <source>
        <dbReference type="EMBL" id="EHR37787.1"/>
    </source>
</evidence>
<comment type="caution">
    <text evidence="2">The sequence shown here is derived from an EMBL/GenBank/DDBJ whole genome shotgun (WGS) entry which is preliminary data.</text>
</comment>